<dbReference type="AlphaFoldDB" id="A0A9N8KU82"/>
<organism evidence="2 3">
    <name type="scientific">Chrysodeixis includens</name>
    <name type="common">Soybean looper</name>
    <name type="synonym">Pseudoplusia includens</name>
    <dbReference type="NCBI Taxonomy" id="689277"/>
    <lineage>
        <taxon>Eukaryota</taxon>
        <taxon>Metazoa</taxon>
        <taxon>Ecdysozoa</taxon>
        <taxon>Arthropoda</taxon>
        <taxon>Hexapoda</taxon>
        <taxon>Insecta</taxon>
        <taxon>Pterygota</taxon>
        <taxon>Neoptera</taxon>
        <taxon>Endopterygota</taxon>
        <taxon>Lepidoptera</taxon>
        <taxon>Glossata</taxon>
        <taxon>Ditrysia</taxon>
        <taxon>Noctuoidea</taxon>
        <taxon>Noctuidae</taxon>
        <taxon>Plusiinae</taxon>
        <taxon>Chrysodeixis</taxon>
    </lineage>
</organism>
<evidence type="ECO:0000256" key="1">
    <source>
        <dbReference type="SAM" id="MobiDB-lite"/>
    </source>
</evidence>
<evidence type="ECO:0000313" key="3">
    <source>
        <dbReference type="Proteomes" id="UP001154114"/>
    </source>
</evidence>
<reference evidence="2" key="1">
    <citation type="submission" date="2021-12" db="EMBL/GenBank/DDBJ databases">
        <authorList>
            <person name="King R."/>
        </authorList>
    </citation>
    <scope>NUCLEOTIDE SEQUENCE</scope>
</reference>
<protein>
    <submittedName>
        <fullName evidence="2">Uncharacterized protein</fullName>
    </submittedName>
</protein>
<feature type="region of interest" description="Disordered" evidence="1">
    <location>
        <begin position="200"/>
        <end position="221"/>
    </location>
</feature>
<name>A0A9N8KU82_CHRIL</name>
<evidence type="ECO:0000313" key="2">
    <source>
        <dbReference type="EMBL" id="CAD0195815.1"/>
    </source>
</evidence>
<accession>A0A9N8KU82</accession>
<dbReference type="EMBL" id="LR824006">
    <property type="protein sequence ID" value="CAD0195815.1"/>
    <property type="molecule type" value="Genomic_DNA"/>
</dbReference>
<sequence length="221" mass="22848">MVTYFWHDCTLVNVQLAQTTVIAGRALAAEEAVVERQTGAVVAGRGGAGGVRRGGGAAPGGRGLHALVLRRARGRAAVRRQLAGRAQPARHSHAPDSRHTPPLAQPRVAQLSAAPPAPPPPPAATSQRAPVQPLSHSHRNPVARSWQALACAQGALAQRSALRSDSALPAACSQYTPLYPGAQVQLRWSAPAVQSAPFWQTPASQAASSAAQSGARPGAPW</sequence>
<keyword evidence="3" id="KW-1185">Reference proteome</keyword>
<proteinExistence type="predicted"/>
<gene>
    <name evidence="2" type="ORF">CINC_LOCUS9766</name>
</gene>
<feature type="compositionally biased region" description="Low complexity" evidence="1">
    <location>
        <begin position="202"/>
        <end position="221"/>
    </location>
</feature>
<feature type="region of interest" description="Disordered" evidence="1">
    <location>
        <begin position="77"/>
        <end position="140"/>
    </location>
</feature>
<dbReference type="Proteomes" id="UP001154114">
    <property type="component" value="Chromosome 3"/>
</dbReference>